<protein>
    <recommendedName>
        <fullName evidence="1">Aminoglycoside phosphotransferase domain-containing protein</fullName>
    </recommendedName>
</protein>
<dbReference type="SUPFAM" id="SSF56112">
    <property type="entry name" value="Protein kinase-like (PK-like)"/>
    <property type="match status" value="1"/>
</dbReference>
<dbReference type="STRING" id="1858805.M5G7B1"/>
<reference evidence="2 3" key="1">
    <citation type="journal article" date="2012" name="Science">
        <title>The Paleozoic origin of enzymatic lignin decomposition reconstructed from 31 fungal genomes.</title>
        <authorList>
            <person name="Floudas D."/>
            <person name="Binder M."/>
            <person name="Riley R."/>
            <person name="Barry K."/>
            <person name="Blanchette R.A."/>
            <person name="Henrissat B."/>
            <person name="Martinez A.T."/>
            <person name="Otillar R."/>
            <person name="Spatafora J.W."/>
            <person name="Yadav J.S."/>
            <person name="Aerts A."/>
            <person name="Benoit I."/>
            <person name="Boyd A."/>
            <person name="Carlson A."/>
            <person name="Copeland A."/>
            <person name="Coutinho P.M."/>
            <person name="de Vries R.P."/>
            <person name="Ferreira P."/>
            <person name="Findley K."/>
            <person name="Foster B."/>
            <person name="Gaskell J."/>
            <person name="Glotzer D."/>
            <person name="Gorecki P."/>
            <person name="Heitman J."/>
            <person name="Hesse C."/>
            <person name="Hori C."/>
            <person name="Igarashi K."/>
            <person name="Jurgens J.A."/>
            <person name="Kallen N."/>
            <person name="Kersten P."/>
            <person name="Kohler A."/>
            <person name="Kuees U."/>
            <person name="Kumar T.K.A."/>
            <person name="Kuo A."/>
            <person name="LaButti K."/>
            <person name="Larrondo L.F."/>
            <person name="Lindquist E."/>
            <person name="Ling A."/>
            <person name="Lombard V."/>
            <person name="Lucas S."/>
            <person name="Lundell T."/>
            <person name="Martin R."/>
            <person name="McLaughlin D.J."/>
            <person name="Morgenstern I."/>
            <person name="Morin E."/>
            <person name="Murat C."/>
            <person name="Nagy L.G."/>
            <person name="Nolan M."/>
            <person name="Ohm R.A."/>
            <person name="Patyshakuliyeva A."/>
            <person name="Rokas A."/>
            <person name="Ruiz-Duenas F.J."/>
            <person name="Sabat G."/>
            <person name="Salamov A."/>
            <person name="Samejima M."/>
            <person name="Schmutz J."/>
            <person name="Slot J.C."/>
            <person name="St John F."/>
            <person name="Stenlid J."/>
            <person name="Sun H."/>
            <person name="Sun S."/>
            <person name="Syed K."/>
            <person name="Tsang A."/>
            <person name="Wiebenga A."/>
            <person name="Young D."/>
            <person name="Pisabarro A."/>
            <person name="Eastwood D.C."/>
            <person name="Martin F."/>
            <person name="Cullen D."/>
            <person name="Grigoriev I.V."/>
            <person name="Hibbett D.S."/>
        </authorList>
    </citation>
    <scope>NUCLEOTIDE SEQUENCE [LARGE SCALE GENOMIC DNA]</scope>
    <source>
        <strain evidence="2 3">DJM-731 SS1</strain>
    </source>
</reference>
<keyword evidence="3" id="KW-1185">Reference proteome</keyword>
<dbReference type="AlphaFoldDB" id="M5G7B1"/>
<dbReference type="InterPro" id="IPR011009">
    <property type="entry name" value="Kinase-like_dom_sf"/>
</dbReference>
<sequence>MSAPTPSPSPICYVFEKSTFFQNNPHACLPTPAEVRAQCKFPGASIESFGLYPPPARFPHLGLLVKFGHGASVTEGECLAFLRRQGITFAPEIYGWTTEGDVVYLYMELIPGVTLSQRWDWLSASQKEAIALELNEMMGKVRCVHLDSSTPYIGSVGRRPLQDRILEQRRGAPLMTFDSVTALHDFFMRPTLFDPTVQHPHRGDLPDDVEIQLTHGDLHLGNIIVSAPSWWTKEGLVPHVMAIVDWHQAGWMPSYWEYCKALWTVSPDREEWATAYLPKIIDCPAVVGAWLQRAAEFAV</sequence>
<dbReference type="GeneID" id="63690173"/>
<proteinExistence type="predicted"/>
<evidence type="ECO:0000313" key="2">
    <source>
        <dbReference type="EMBL" id="EJU01707.1"/>
    </source>
</evidence>
<dbReference type="RefSeq" id="XP_040628604.1">
    <property type="nucleotide sequence ID" value="XM_040775111.1"/>
</dbReference>
<accession>M5G7B1</accession>
<dbReference type="InterPro" id="IPR051678">
    <property type="entry name" value="AGP_Transferase"/>
</dbReference>
<dbReference type="PANTHER" id="PTHR21310">
    <property type="entry name" value="AMINOGLYCOSIDE PHOSPHOTRANSFERASE-RELATED-RELATED"/>
    <property type="match status" value="1"/>
</dbReference>
<name>M5G7B1_DACPD</name>
<evidence type="ECO:0000259" key="1">
    <source>
        <dbReference type="Pfam" id="PF01636"/>
    </source>
</evidence>
<dbReference type="Pfam" id="PF01636">
    <property type="entry name" value="APH"/>
    <property type="match status" value="1"/>
</dbReference>
<dbReference type="PANTHER" id="PTHR21310:SF54">
    <property type="entry name" value="AMINOGLYCOSIDE PHOSPHOTRANSFERASE DOMAIN-CONTAINING PROTEIN"/>
    <property type="match status" value="1"/>
</dbReference>
<dbReference type="HOGENOM" id="CLU_021768_0_0_1"/>
<evidence type="ECO:0000313" key="3">
    <source>
        <dbReference type="Proteomes" id="UP000030653"/>
    </source>
</evidence>
<gene>
    <name evidence="2" type="ORF">DACRYDRAFT_52476</name>
</gene>
<feature type="domain" description="Aminoglycoside phosphotransferase" evidence="1">
    <location>
        <begin position="75"/>
        <end position="277"/>
    </location>
</feature>
<dbReference type="InterPro" id="IPR002575">
    <property type="entry name" value="Aminoglycoside_PTrfase"/>
</dbReference>
<organism evidence="2 3">
    <name type="scientific">Dacryopinax primogenitus (strain DJM 731)</name>
    <name type="common">Brown rot fungus</name>
    <dbReference type="NCBI Taxonomy" id="1858805"/>
    <lineage>
        <taxon>Eukaryota</taxon>
        <taxon>Fungi</taxon>
        <taxon>Dikarya</taxon>
        <taxon>Basidiomycota</taxon>
        <taxon>Agaricomycotina</taxon>
        <taxon>Dacrymycetes</taxon>
        <taxon>Dacrymycetales</taxon>
        <taxon>Dacrymycetaceae</taxon>
        <taxon>Dacryopinax</taxon>
    </lineage>
</organism>
<dbReference type="EMBL" id="JH795863">
    <property type="protein sequence ID" value="EJU01707.1"/>
    <property type="molecule type" value="Genomic_DNA"/>
</dbReference>
<dbReference type="Gene3D" id="3.90.1200.10">
    <property type="match status" value="1"/>
</dbReference>
<dbReference type="OrthoDB" id="5404599at2759"/>
<dbReference type="OMA" id="QNMVYKQ"/>
<dbReference type="Proteomes" id="UP000030653">
    <property type="component" value="Unassembled WGS sequence"/>
</dbReference>